<feature type="region of interest" description="Disordered" evidence="7">
    <location>
        <begin position="310"/>
        <end position="331"/>
    </location>
</feature>
<keyword evidence="6" id="KW-0808">Transferase</keyword>
<evidence type="ECO:0000256" key="3">
    <source>
        <dbReference type="ARBA" id="ARBA00022729"/>
    </source>
</evidence>
<comment type="subcellular location">
    <subcellularLocation>
        <location evidence="1 6">Cell membrane</location>
        <topology evidence="1 6">Lipid-anchor</topology>
        <topology evidence="1 6">GPI-anchor</topology>
    </subcellularLocation>
</comment>
<dbReference type="PANTHER" id="PTHR31468:SF8">
    <property type="entry name" value="1,3-BETA-GLUCANOSYLTRANSFERASE GAS2"/>
    <property type="match status" value="1"/>
</dbReference>
<dbReference type="EC" id="2.4.1.-" evidence="6"/>
<keyword evidence="4" id="KW-0325">Glycoprotein</keyword>
<feature type="chain" id="PRO_5011824897" description="1,3-beta-glucanosyltransferase" evidence="6">
    <location>
        <begin position="27"/>
        <end position="446"/>
    </location>
</feature>
<keyword evidence="5 6" id="KW-0449">Lipoprotein</keyword>
<keyword evidence="10" id="KW-1185">Reference proteome</keyword>
<dbReference type="GO" id="GO:0042124">
    <property type="term" value="F:1,3-beta-glucanosyltransferase activity"/>
    <property type="evidence" value="ECO:0007669"/>
    <property type="project" value="TreeGrafter"/>
</dbReference>
<keyword evidence="6 8" id="KW-0472">Membrane</keyword>
<proteinExistence type="inferred from homology"/>
<dbReference type="PANTHER" id="PTHR31468">
    <property type="entry name" value="1,3-BETA-GLUCANOSYLTRANSFERASE GAS1"/>
    <property type="match status" value="1"/>
</dbReference>
<dbReference type="InterPro" id="IPR017853">
    <property type="entry name" value="GH"/>
</dbReference>
<name>A0A2B7X7M8_9EURO</name>
<protein>
    <recommendedName>
        <fullName evidence="6">1,3-beta-glucanosyltransferase</fullName>
        <ecNumber evidence="6">2.4.1.-</ecNumber>
    </recommendedName>
</protein>
<evidence type="ECO:0000256" key="6">
    <source>
        <dbReference type="RuleBase" id="RU361209"/>
    </source>
</evidence>
<feature type="transmembrane region" description="Helical" evidence="8">
    <location>
        <begin position="427"/>
        <end position="445"/>
    </location>
</feature>
<comment type="function">
    <text evidence="6">Splits internally a 1,3-beta-glucan molecule and transfers the newly generated reducing end (the donor) to the non-reducing end of another 1,3-beta-glucan molecule (the acceptor) forming a 1,3-beta linkage, resulting in the elongation of 1,3-beta-glucan chains in the cell wall.</text>
</comment>
<feature type="compositionally biased region" description="Low complexity" evidence="7">
    <location>
        <begin position="386"/>
        <end position="399"/>
    </location>
</feature>
<dbReference type="AlphaFoldDB" id="A0A2B7X7M8"/>
<dbReference type="EMBL" id="PDNB01000131">
    <property type="protein sequence ID" value="PGH04880.1"/>
    <property type="molecule type" value="Genomic_DNA"/>
</dbReference>
<keyword evidence="8" id="KW-0812">Transmembrane</keyword>
<reference evidence="9 10" key="1">
    <citation type="submission" date="2017-10" db="EMBL/GenBank/DDBJ databases">
        <title>Comparative genomics in systemic dimorphic fungi from Ajellomycetaceae.</title>
        <authorList>
            <person name="Munoz J.F."/>
            <person name="Mcewen J.G."/>
            <person name="Clay O.K."/>
            <person name="Cuomo C.A."/>
        </authorList>
    </citation>
    <scope>NUCLEOTIDE SEQUENCE [LARGE SCALE GENOMIC DNA]</scope>
    <source>
        <strain evidence="9 10">UAMH5409</strain>
    </source>
</reference>
<dbReference type="GO" id="GO:0071970">
    <property type="term" value="P:fungal-type cell wall (1-&gt;3)-beta-D-glucan biosynthetic process"/>
    <property type="evidence" value="ECO:0007669"/>
    <property type="project" value="TreeGrafter"/>
</dbReference>
<keyword evidence="8" id="KW-1133">Transmembrane helix</keyword>
<feature type="signal peptide" evidence="6">
    <location>
        <begin position="1"/>
        <end position="26"/>
    </location>
</feature>
<evidence type="ECO:0000256" key="1">
    <source>
        <dbReference type="ARBA" id="ARBA00004609"/>
    </source>
</evidence>
<dbReference type="Proteomes" id="UP000223968">
    <property type="component" value="Unassembled WGS sequence"/>
</dbReference>
<keyword evidence="3 6" id="KW-0732">Signal</keyword>
<sequence length="446" mass="48397">MRANMLSYRAVLAAYLLISLVQHVSALSKLSAVGSKFFNEEGEQFFVKGIAYQLTPNDPLVDTEQCNLDATLMKELGANAIRVYHVDPNGDHEGCMKAFADAGIYLFVDLDDFPTQIEGKSPSWKESQYNAFKSALDEFQKYDNTAGVFVGNEVLTTANQSAAAPYILSAARDIKAYRDSKNYRKIPVGYSAADIAELRPMLQNYLVCRPEESEKLDFFALNAYEWCGDSSYRGSGYSNLQAQAEGYPVPIFFSETGCNTVRPRDFKDLEAILGPEMTGTWSGAMVYEWIQEMNDYGLITYGEVPKGDKSNPDALDGFSRRGTPTPVSPDFTNLKSRFATLSPTGVALSDYSDDASKVTAPPCPSSTANEWAVDPSAKLPSMGQVAETTPSSTASKTSAEGPASTSTSQPNAGVQQMSIFGFNGSKSVFFMTAGLGVVGGAIGWWL</sequence>
<comment type="similarity">
    <text evidence="2 6">Belongs to the glycosyl hydrolase 72 family.</text>
</comment>
<evidence type="ECO:0000256" key="5">
    <source>
        <dbReference type="ARBA" id="ARBA00023288"/>
    </source>
</evidence>
<dbReference type="Gene3D" id="3.20.20.80">
    <property type="entry name" value="Glycosidases"/>
    <property type="match status" value="1"/>
</dbReference>
<evidence type="ECO:0000313" key="9">
    <source>
        <dbReference type="EMBL" id="PGH04880.1"/>
    </source>
</evidence>
<evidence type="ECO:0000256" key="8">
    <source>
        <dbReference type="SAM" id="Phobius"/>
    </source>
</evidence>
<evidence type="ECO:0000256" key="4">
    <source>
        <dbReference type="ARBA" id="ARBA00023180"/>
    </source>
</evidence>
<comment type="caution">
    <text evidence="9">The sequence shown here is derived from an EMBL/GenBank/DDBJ whole genome shotgun (WGS) entry which is preliminary data.</text>
</comment>
<dbReference type="SUPFAM" id="SSF51445">
    <property type="entry name" value="(Trans)glycosidases"/>
    <property type="match status" value="1"/>
</dbReference>
<feature type="region of interest" description="Disordered" evidence="7">
    <location>
        <begin position="351"/>
        <end position="411"/>
    </location>
</feature>
<dbReference type="GO" id="GO:0005886">
    <property type="term" value="C:plasma membrane"/>
    <property type="evidence" value="ECO:0007669"/>
    <property type="project" value="UniProtKB-SubCell"/>
</dbReference>
<evidence type="ECO:0000256" key="7">
    <source>
        <dbReference type="SAM" id="MobiDB-lite"/>
    </source>
</evidence>
<dbReference type="GO" id="GO:0031505">
    <property type="term" value="P:fungal-type cell wall organization"/>
    <property type="evidence" value="ECO:0007669"/>
    <property type="project" value="TreeGrafter"/>
</dbReference>
<dbReference type="Pfam" id="PF03198">
    <property type="entry name" value="Glyco_hydro_72"/>
    <property type="match status" value="1"/>
</dbReference>
<evidence type="ECO:0000313" key="10">
    <source>
        <dbReference type="Proteomes" id="UP000223968"/>
    </source>
</evidence>
<gene>
    <name evidence="9" type="ORF">AJ79_06965</name>
</gene>
<accession>A0A2B7X7M8</accession>
<dbReference type="GO" id="GO:0098552">
    <property type="term" value="C:side of membrane"/>
    <property type="evidence" value="ECO:0007669"/>
    <property type="project" value="UniProtKB-KW"/>
</dbReference>
<evidence type="ECO:0000256" key="2">
    <source>
        <dbReference type="ARBA" id="ARBA00007528"/>
    </source>
</evidence>
<keyword evidence="6" id="KW-0336">GPI-anchor</keyword>
<organism evidence="9 10">
    <name type="scientific">Helicocarpus griseus UAMH5409</name>
    <dbReference type="NCBI Taxonomy" id="1447875"/>
    <lineage>
        <taxon>Eukaryota</taxon>
        <taxon>Fungi</taxon>
        <taxon>Dikarya</taxon>
        <taxon>Ascomycota</taxon>
        <taxon>Pezizomycotina</taxon>
        <taxon>Eurotiomycetes</taxon>
        <taxon>Eurotiomycetidae</taxon>
        <taxon>Onygenales</taxon>
        <taxon>Ajellomycetaceae</taxon>
        <taxon>Helicocarpus</taxon>
    </lineage>
</organism>
<dbReference type="OrthoDB" id="421038at2759"/>
<dbReference type="InterPro" id="IPR004886">
    <property type="entry name" value="Glucanosyltransferase"/>
</dbReference>